<dbReference type="Gene3D" id="2.60.120.820">
    <property type="entry name" value="PHR domain"/>
    <property type="match status" value="1"/>
</dbReference>
<evidence type="ECO:0000313" key="4">
    <source>
        <dbReference type="EMBL" id="KAK7496097.1"/>
    </source>
</evidence>
<dbReference type="InterPro" id="IPR011333">
    <property type="entry name" value="SKP1/BTB/POZ_sf"/>
</dbReference>
<dbReference type="SMART" id="SM00875">
    <property type="entry name" value="BACK"/>
    <property type="match status" value="1"/>
</dbReference>
<dbReference type="PANTHER" id="PTHR45774:SF3">
    <property type="entry name" value="BTB (POZ) DOMAIN-CONTAINING 2B-RELATED"/>
    <property type="match status" value="1"/>
</dbReference>
<dbReference type="InterPro" id="IPR011705">
    <property type="entry name" value="BACK"/>
</dbReference>
<dbReference type="Gene3D" id="3.30.710.10">
    <property type="entry name" value="Potassium Channel Kv1.1, Chain A"/>
    <property type="match status" value="1"/>
</dbReference>
<feature type="domain" description="BTB" evidence="3">
    <location>
        <begin position="29"/>
        <end position="98"/>
    </location>
</feature>
<reference evidence="4 5" key="1">
    <citation type="journal article" date="2023" name="Sci. Data">
        <title>Genome assembly of the Korean intertidal mud-creeper Batillaria attramentaria.</title>
        <authorList>
            <person name="Patra A.K."/>
            <person name="Ho P.T."/>
            <person name="Jun S."/>
            <person name="Lee S.J."/>
            <person name="Kim Y."/>
            <person name="Won Y.J."/>
        </authorList>
    </citation>
    <scope>NUCLEOTIDE SEQUENCE [LARGE SCALE GENOMIC DNA]</scope>
    <source>
        <strain evidence="4">Wonlab-2016</strain>
    </source>
</reference>
<accession>A0ABD0L9C8</accession>
<keyword evidence="2" id="KW-0963">Cytoplasm</keyword>
<dbReference type="PROSITE" id="PS50097">
    <property type="entry name" value="BTB"/>
    <property type="match status" value="1"/>
</dbReference>
<dbReference type="InterPro" id="IPR000210">
    <property type="entry name" value="BTB/POZ_dom"/>
</dbReference>
<evidence type="ECO:0000256" key="1">
    <source>
        <dbReference type="ARBA" id="ARBA00004496"/>
    </source>
</evidence>
<dbReference type="Pfam" id="PF08005">
    <property type="entry name" value="PHR"/>
    <property type="match status" value="1"/>
</dbReference>
<dbReference type="InterPro" id="IPR012983">
    <property type="entry name" value="PHR"/>
</dbReference>
<proteinExistence type="predicted"/>
<name>A0ABD0L9C8_9CAEN</name>
<protein>
    <recommendedName>
        <fullName evidence="3">BTB domain-containing protein</fullName>
    </recommendedName>
</protein>
<dbReference type="PANTHER" id="PTHR45774">
    <property type="entry name" value="BTB/POZ DOMAIN-CONTAINING"/>
    <property type="match status" value="1"/>
</dbReference>
<evidence type="ECO:0000313" key="5">
    <source>
        <dbReference type="Proteomes" id="UP001519460"/>
    </source>
</evidence>
<comment type="subcellular location">
    <subcellularLocation>
        <location evidence="1">Cytoplasm</location>
    </subcellularLocation>
</comment>
<dbReference type="AlphaFoldDB" id="A0ABD0L9C8"/>
<dbReference type="EMBL" id="JACVVK020000070">
    <property type="protein sequence ID" value="KAK7496097.1"/>
    <property type="molecule type" value="Genomic_DNA"/>
</dbReference>
<dbReference type="Gene3D" id="1.25.40.420">
    <property type="match status" value="1"/>
</dbReference>
<dbReference type="SMART" id="SM00225">
    <property type="entry name" value="BTB"/>
    <property type="match status" value="1"/>
</dbReference>
<comment type="caution">
    <text evidence="4">The sequence shown here is derived from an EMBL/GenBank/DDBJ whole genome shotgun (WGS) entry which is preliminary data.</text>
</comment>
<evidence type="ECO:0000259" key="3">
    <source>
        <dbReference type="PROSITE" id="PS50097"/>
    </source>
</evidence>
<organism evidence="4 5">
    <name type="scientific">Batillaria attramentaria</name>
    <dbReference type="NCBI Taxonomy" id="370345"/>
    <lineage>
        <taxon>Eukaryota</taxon>
        <taxon>Metazoa</taxon>
        <taxon>Spiralia</taxon>
        <taxon>Lophotrochozoa</taxon>
        <taxon>Mollusca</taxon>
        <taxon>Gastropoda</taxon>
        <taxon>Caenogastropoda</taxon>
        <taxon>Sorbeoconcha</taxon>
        <taxon>Cerithioidea</taxon>
        <taxon>Batillariidae</taxon>
        <taxon>Batillaria</taxon>
    </lineage>
</organism>
<dbReference type="Pfam" id="PF07707">
    <property type="entry name" value="BACK"/>
    <property type="match status" value="1"/>
</dbReference>
<dbReference type="SUPFAM" id="SSF54695">
    <property type="entry name" value="POZ domain"/>
    <property type="match status" value="1"/>
</dbReference>
<keyword evidence="5" id="KW-1185">Reference proteome</keyword>
<dbReference type="Proteomes" id="UP001519460">
    <property type="component" value="Unassembled WGS sequence"/>
</dbReference>
<evidence type="ECO:0000256" key="2">
    <source>
        <dbReference type="ARBA" id="ARBA00022490"/>
    </source>
</evidence>
<gene>
    <name evidence="4" type="ORF">BaRGS_00012798</name>
</gene>
<dbReference type="GO" id="GO:0005737">
    <property type="term" value="C:cytoplasm"/>
    <property type="evidence" value="ECO:0007669"/>
    <property type="project" value="UniProtKB-SubCell"/>
</dbReference>
<dbReference type="Pfam" id="PF00651">
    <property type="entry name" value="BTB"/>
    <property type="match status" value="1"/>
</dbReference>
<dbReference type="InterPro" id="IPR038648">
    <property type="entry name" value="PHR_sf"/>
</dbReference>
<sequence length="429" mass="48420">MATVPEFDWRENDDIVECNRHMLERQCACDVHFLLGEAHARQGAHKYMLISRSPVFYAMFCGPLHDSADGDVEVPDVEPAAFTQLLSYIYTGTAQLDAHNVLPILYTAKKYAISGLSRACLAFVESCLDVENACTVMEQAHVFSEQDFRSRVLELILRKGEEVLGCDDVEDLCHECLVHVVGADNLICKEEQVWDTLDRWAGRECERRGLEQTDINKRIMLGPALYHARLPLLSPQVFVEKIAARSLLSEEEKVDVMRHFLVPTVRSAHFPSEPRKKEKHRRINRFEERAALAWNNKSGENAISFKTNLDIYIEGFTIYGTCRGGNHVLQVNARLLDTNDDVIASVTTDVTTDSSVDIYDVIFDETRRLTRNTWYTLAVEIKGSHTYAGCQGRLASFDGDVIFTFADTEKSQTSTGVEQGQLPGILFTV</sequence>